<dbReference type="Pfam" id="PF00646">
    <property type="entry name" value="F-box"/>
    <property type="match status" value="1"/>
</dbReference>
<dbReference type="SUPFAM" id="SSF49870">
    <property type="entry name" value="Osmotin, thaumatin-like protein"/>
    <property type="match status" value="1"/>
</dbReference>
<evidence type="ECO:0000313" key="3">
    <source>
        <dbReference type="Proteomes" id="UP000467841"/>
    </source>
</evidence>
<dbReference type="Pfam" id="PF00314">
    <property type="entry name" value="Thaumatin"/>
    <property type="match status" value="1"/>
</dbReference>
<protein>
    <recommendedName>
        <fullName evidence="1">F-box domain-containing protein</fullName>
    </recommendedName>
</protein>
<dbReference type="EMBL" id="CACVBM020001718">
    <property type="protein sequence ID" value="CAA7058177.1"/>
    <property type="molecule type" value="Genomic_DNA"/>
</dbReference>
<dbReference type="SUPFAM" id="SSF50965">
    <property type="entry name" value="Galactose oxidase, central domain"/>
    <property type="match status" value="1"/>
</dbReference>
<proteinExistence type="predicted"/>
<dbReference type="CDD" id="cd22157">
    <property type="entry name" value="F-box_AtFBW1-like"/>
    <property type="match status" value="1"/>
</dbReference>
<dbReference type="Proteomes" id="UP000467841">
    <property type="component" value="Unassembled WGS sequence"/>
</dbReference>
<organism evidence="2 3">
    <name type="scientific">Microthlaspi erraticum</name>
    <dbReference type="NCBI Taxonomy" id="1685480"/>
    <lineage>
        <taxon>Eukaryota</taxon>
        <taxon>Viridiplantae</taxon>
        <taxon>Streptophyta</taxon>
        <taxon>Embryophyta</taxon>
        <taxon>Tracheophyta</taxon>
        <taxon>Spermatophyta</taxon>
        <taxon>Magnoliopsida</taxon>
        <taxon>eudicotyledons</taxon>
        <taxon>Gunneridae</taxon>
        <taxon>Pentapetalae</taxon>
        <taxon>rosids</taxon>
        <taxon>malvids</taxon>
        <taxon>Brassicales</taxon>
        <taxon>Brassicaceae</taxon>
        <taxon>Coluteocarpeae</taxon>
        <taxon>Microthlaspi</taxon>
    </lineage>
</organism>
<keyword evidence="3" id="KW-1185">Reference proteome</keyword>
<dbReference type="InterPro" id="IPR001938">
    <property type="entry name" value="Thaumatin"/>
</dbReference>
<dbReference type="InterPro" id="IPR036047">
    <property type="entry name" value="F-box-like_dom_sf"/>
</dbReference>
<dbReference type="InterPro" id="IPR011043">
    <property type="entry name" value="Gal_Oxase/kelch_b-propeller"/>
</dbReference>
<dbReference type="Pfam" id="PF07734">
    <property type="entry name" value="FBA_1"/>
    <property type="match status" value="1"/>
</dbReference>
<comment type="caution">
    <text evidence="2">The sequence shown here is derived from an EMBL/GenBank/DDBJ whole genome shotgun (WGS) entry which is preliminary data.</text>
</comment>
<dbReference type="InterPro" id="IPR001810">
    <property type="entry name" value="F-box_dom"/>
</dbReference>
<feature type="domain" description="F-box" evidence="1">
    <location>
        <begin position="4"/>
        <end position="49"/>
    </location>
</feature>
<dbReference type="SMART" id="SM00256">
    <property type="entry name" value="FBOX"/>
    <property type="match status" value="1"/>
</dbReference>
<dbReference type="PROSITE" id="PS51367">
    <property type="entry name" value="THAUMATIN_2"/>
    <property type="match status" value="1"/>
</dbReference>
<gene>
    <name evidence="2" type="ORF">MERR_LOCUS45413</name>
</gene>
<dbReference type="PANTHER" id="PTHR31672:SF13">
    <property type="entry name" value="F-BOX PROTEIN CPR30-LIKE"/>
    <property type="match status" value="1"/>
</dbReference>
<reference evidence="2" key="1">
    <citation type="submission" date="2020-01" db="EMBL/GenBank/DDBJ databases">
        <authorList>
            <person name="Mishra B."/>
        </authorList>
    </citation>
    <scope>NUCLEOTIDE SEQUENCE [LARGE SCALE GENOMIC DNA]</scope>
</reference>
<dbReference type="AlphaFoldDB" id="A0A6D2KMJ8"/>
<name>A0A6D2KMJ8_9BRAS</name>
<dbReference type="PANTHER" id="PTHR31672">
    <property type="entry name" value="BNACNNG10540D PROTEIN"/>
    <property type="match status" value="1"/>
</dbReference>
<dbReference type="InterPro" id="IPR006527">
    <property type="entry name" value="F-box-assoc_dom_typ1"/>
</dbReference>
<dbReference type="InterPro" id="IPR037176">
    <property type="entry name" value="Osmotin/thaumatin-like_sf"/>
</dbReference>
<evidence type="ECO:0000313" key="2">
    <source>
        <dbReference type="EMBL" id="CAA7058177.1"/>
    </source>
</evidence>
<dbReference type="OrthoDB" id="1059425at2759"/>
<dbReference type="InterPro" id="IPR050796">
    <property type="entry name" value="SCF_F-box_component"/>
</dbReference>
<dbReference type="SMART" id="SM00205">
    <property type="entry name" value="THN"/>
    <property type="match status" value="1"/>
</dbReference>
<dbReference type="NCBIfam" id="TIGR01640">
    <property type="entry name" value="F_box_assoc_1"/>
    <property type="match status" value="1"/>
</dbReference>
<evidence type="ECO:0000259" key="1">
    <source>
        <dbReference type="PROSITE" id="PS50181"/>
    </source>
</evidence>
<dbReference type="Gene3D" id="2.60.110.10">
    <property type="entry name" value="Thaumatin"/>
    <property type="match status" value="1"/>
</dbReference>
<accession>A0A6D2KMJ8</accession>
<dbReference type="Gene3D" id="1.20.1280.50">
    <property type="match status" value="1"/>
</dbReference>
<dbReference type="SUPFAM" id="SSF81383">
    <property type="entry name" value="F-box domain"/>
    <property type="match status" value="1"/>
</dbReference>
<sequence length="549" mass="61591">MKCTRHESGLPHDVVELILERLPVKSLRSFKSVSKQWRSTIDSQSFKERQSLRRRLSRGPDVLFVRLTGRPLVGGDDSQRFTFGSSTAYTVTLPKTASTICNSICDGLVCLYDVYVAHTPNLLVNPATGWHQSFPLSTIQRFFIDITEKRQFAGTAHPELGFGKDKLTGTYKAVWLYNSADYRLDNVTTCEVYDFSTRVWRYVVPASPCRILSLQFPVYLDGSLYWLTTEGEVLSFDLHAETFQVISKAPLPHAPDGFTATMCVLDDRLCVSQKHGTTQFIWSLDDSSPGAWKELCSVDLTKAFSCKKFDQRFVLPPVAILDKNKVLLRGRDTDYPVVIYDLDTKSCDILFIPANLLDDFRVWLDSSRLVSIRFGRRWFLSADLQSDIENRIPIPLRIKAAPKEDKRIGSILVDHDCMPRSDLGALAWQVKHIYSSSSHASCIFITICRFISSVSLVDKFNLPVSMRPVGCGVAACEVDLNVCCPSALEVMRDGKVVGCKSACLAMQPEKECCTGEYANPKAYSYASDGSSSLKKCRASRYVITFCPPK</sequence>
<dbReference type="PROSITE" id="PS50181">
    <property type="entry name" value="FBOX"/>
    <property type="match status" value="1"/>
</dbReference>
<dbReference type="InterPro" id="IPR017451">
    <property type="entry name" value="F-box-assoc_interact_dom"/>
</dbReference>